<dbReference type="InterPro" id="IPR039556">
    <property type="entry name" value="ICL/PEPM"/>
</dbReference>
<organism evidence="8 9">
    <name type="scientific">Mycobacterium leprae (strain Br4923)</name>
    <dbReference type="NCBI Taxonomy" id="561304"/>
    <lineage>
        <taxon>Bacteria</taxon>
        <taxon>Bacillati</taxon>
        <taxon>Actinomycetota</taxon>
        <taxon>Actinomycetes</taxon>
        <taxon>Mycobacteriales</taxon>
        <taxon>Mycobacteriaceae</taxon>
        <taxon>Mycobacterium</taxon>
    </lineage>
</organism>
<gene>
    <name evidence="8" type="primary">aceA</name>
    <name evidence="8" type="ordered locus">MLBr01985</name>
</gene>
<comment type="cofactor">
    <cofactor evidence="1">
        <name>Mg(2+)</name>
        <dbReference type="ChEBI" id="CHEBI:18420"/>
    </cofactor>
</comment>
<dbReference type="InterPro" id="IPR015813">
    <property type="entry name" value="Pyrv/PenolPyrv_kinase-like_dom"/>
</dbReference>
<dbReference type="GO" id="GO:0019752">
    <property type="term" value="P:carboxylic acid metabolic process"/>
    <property type="evidence" value="ECO:0007669"/>
    <property type="project" value="InterPro"/>
</dbReference>
<dbReference type="PROSITE" id="PS00161">
    <property type="entry name" value="ISOCITRATE_LYASE"/>
    <property type="match status" value="1"/>
</dbReference>
<dbReference type="SUPFAM" id="SSF51621">
    <property type="entry name" value="Phosphoenolpyruvate/pyruvate domain"/>
    <property type="match status" value="1"/>
</dbReference>
<dbReference type="Proteomes" id="UP000006900">
    <property type="component" value="Chromosome"/>
</dbReference>
<evidence type="ECO:0000256" key="6">
    <source>
        <dbReference type="ARBA" id="ARBA00031022"/>
    </source>
</evidence>
<dbReference type="Pfam" id="PF00463">
    <property type="entry name" value="ICL"/>
    <property type="match status" value="2"/>
</dbReference>
<comment type="similarity">
    <text evidence="2">Belongs to the isocitrate lyase/PEP mutase superfamily. Isocitrate lyase family.</text>
</comment>
<proteinExistence type="inferred from homology"/>
<evidence type="ECO:0000256" key="4">
    <source>
        <dbReference type="ARBA" id="ARBA00023239"/>
    </source>
</evidence>
<accession>A0A0H3MRN2</accession>
<dbReference type="CDD" id="cd00377">
    <property type="entry name" value="ICL_PEPM"/>
    <property type="match status" value="1"/>
</dbReference>
<dbReference type="HOGENOM" id="CLU_019214_1_0_11"/>
<evidence type="ECO:0000256" key="5">
    <source>
        <dbReference type="ARBA" id="ARBA00023531"/>
    </source>
</evidence>
<protein>
    <recommendedName>
        <fullName evidence="3">isocitrate lyase</fullName>
        <ecNumber evidence="3">4.1.3.1</ecNumber>
    </recommendedName>
    <alternativeName>
        <fullName evidence="6">Isocitrase</fullName>
    </alternativeName>
    <alternativeName>
        <fullName evidence="7">Isocitratase</fullName>
    </alternativeName>
</protein>
<sequence length="798" mass="89169">MAGIPATVVQRCNSTNLDDRLHYSPLGDRAKEERNPMAIMDTNTEVHTLFTQEVAATQQYFDDPRFAGIIRLYTARQVVEQRGTIPTDYTVARDAATAFYARLRELFAAGKSVTTFGPYSPGQAVSLKRMGIEAIYLGGWATSAKGSITEDPGPDLASYPLSQVPDDAAVLVRALLAADRNQQYLRLHMTEQQRAATPAYDYRPFIIADADTGHGGDSHVRNLIRRFVEIGVPGYHIEDQRPGTKKCGHQGGKVLVPSDEQIKRLNAARFQLDIMRVPGIIVARTDAEAANLIDSRADERDQPFLLGATNLKIPSYKACFLALVRCFYELGVKELHGHLLYALGDGEYAAASAWLDRQGILAQVSGTVNAWQENGKQSIDDLFEQVEYRLLAAWEKDAGLMTYGEAVEEMLQFGESEGELIGMSPEEWRRFVGRASLYAAREKAKELGVDPGWDCELAKTPEGYYQIRGGIQYAIAKSLAAAPFADILWMETKTADLADARQFAEAIHAEFPEQMLAYNLSPSFNWDTTGMSDEEMKRFPEELGKMGFVFNFITYGGHQIDGVAAEEFATALRQDGMLALARLQRKMRLVESPYRTPQTLVGGPRSDAALAASSGRTATTKAMGKGSTQHQHLVQTEVPKKLLEEWLALWSEHYQLGEKLRVQLRPRRAGSDVLELGIYGNGDEQLANVIVDPIKDRRGRSILQVRDQNTFAEKLRQKRLMTLIHFWLVHRFKADTVIYVTPTEDNLYQTSKMKSHGIFSEVYQEVGEIIVAEVNHPRLVELLTPDRVALRRLITKEG</sequence>
<dbReference type="SMR" id="A0A0H3MRN2"/>
<dbReference type="GO" id="GO:0004451">
    <property type="term" value="F:isocitrate lyase activity"/>
    <property type="evidence" value="ECO:0007669"/>
    <property type="project" value="UniProtKB-EC"/>
</dbReference>
<dbReference type="KEGG" id="mlb:MLBr01985"/>
<dbReference type="PANTHER" id="PTHR21631">
    <property type="entry name" value="ISOCITRATE LYASE/MALATE SYNTHASE"/>
    <property type="match status" value="1"/>
</dbReference>
<dbReference type="Gene3D" id="3.20.20.60">
    <property type="entry name" value="Phosphoenolpyruvate-binding domains"/>
    <property type="match status" value="2"/>
</dbReference>
<dbReference type="EC" id="4.1.3.1" evidence="3"/>
<reference evidence="8 9" key="1">
    <citation type="journal article" date="2009" name="Nat. Genet.">
        <title>Comparative genomic and phylogeographic analysis of Mycobacterium leprae.</title>
        <authorList>
            <person name="Monot M."/>
            <person name="Honore N."/>
            <person name="Garnier T."/>
            <person name="Zidane N."/>
            <person name="Sherafi D."/>
            <person name="Paniz-Mondolfi A."/>
            <person name="Matsuoka M."/>
            <person name="Taylor G.M."/>
            <person name="Donoghue H.D."/>
            <person name="Bouwman A."/>
            <person name="Mays S."/>
            <person name="Watson C."/>
            <person name="Lockwood D."/>
            <person name="Khamispour A."/>
            <person name="Dowlati Y."/>
            <person name="Jianping S."/>
            <person name="Rea T.H."/>
            <person name="Vera-Cabrera L."/>
            <person name="Stefani M.M."/>
            <person name="Banu S."/>
            <person name="Macdonald M."/>
            <person name="Sapkota B.R."/>
            <person name="Spencer J.S."/>
            <person name="Thomas J."/>
            <person name="Harshman K."/>
            <person name="Singh P."/>
            <person name="Busso P."/>
            <person name="Gattiker A."/>
            <person name="Rougemont J."/>
            <person name="Brennan P.J."/>
            <person name="Cole S.T."/>
        </authorList>
    </citation>
    <scope>NUCLEOTIDE SEQUENCE [LARGE SCALE GENOMIC DNA]</scope>
    <source>
        <strain evidence="9">Br4923</strain>
    </source>
</reference>
<dbReference type="PANTHER" id="PTHR21631:SF3">
    <property type="entry name" value="BIFUNCTIONAL GLYOXYLATE CYCLE PROTEIN"/>
    <property type="match status" value="1"/>
</dbReference>
<keyword evidence="4 8" id="KW-0456">Lyase</keyword>
<dbReference type="EMBL" id="FM211192">
    <property type="protein sequence ID" value="CAR72082.1"/>
    <property type="molecule type" value="Genomic_DNA"/>
</dbReference>
<dbReference type="InterPro" id="IPR006254">
    <property type="entry name" value="Isocitrate_lyase"/>
</dbReference>
<name>A0A0H3MRN2_MYCLB</name>
<evidence type="ECO:0000256" key="2">
    <source>
        <dbReference type="ARBA" id="ARBA00005704"/>
    </source>
</evidence>
<evidence type="ECO:0000256" key="7">
    <source>
        <dbReference type="ARBA" id="ARBA00031921"/>
    </source>
</evidence>
<dbReference type="InterPro" id="IPR040442">
    <property type="entry name" value="Pyrv_kinase-like_dom_sf"/>
</dbReference>
<dbReference type="Gene3D" id="1.10.10.850">
    <property type="match status" value="1"/>
</dbReference>
<dbReference type="InterPro" id="IPR018523">
    <property type="entry name" value="Isocitrate_lyase_ph_CS"/>
</dbReference>
<dbReference type="AlphaFoldDB" id="A0A0H3MRN2"/>
<evidence type="ECO:0000256" key="3">
    <source>
        <dbReference type="ARBA" id="ARBA00012909"/>
    </source>
</evidence>
<evidence type="ECO:0000313" key="8">
    <source>
        <dbReference type="EMBL" id="CAR72082.1"/>
    </source>
</evidence>
<dbReference type="FunFam" id="3.20.20.60:FF:000024">
    <property type="entry name" value="Isocitrate lyase"/>
    <property type="match status" value="1"/>
</dbReference>
<evidence type="ECO:0000313" key="9">
    <source>
        <dbReference type="Proteomes" id="UP000006900"/>
    </source>
</evidence>
<evidence type="ECO:0000256" key="1">
    <source>
        <dbReference type="ARBA" id="ARBA00001946"/>
    </source>
</evidence>
<comment type="catalytic activity">
    <reaction evidence="5">
        <text>D-threo-isocitrate = glyoxylate + succinate</text>
        <dbReference type="Rhea" id="RHEA:13245"/>
        <dbReference type="ChEBI" id="CHEBI:15562"/>
        <dbReference type="ChEBI" id="CHEBI:30031"/>
        <dbReference type="ChEBI" id="CHEBI:36655"/>
        <dbReference type="EC" id="4.1.3.1"/>
    </reaction>
</comment>